<dbReference type="InterPro" id="IPR010985">
    <property type="entry name" value="Ribbon_hlx_hlx"/>
</dbReference>
<gene>
    <name evidence="1" type="ORF">MW290_17130</name>
</gene>
<organism evidence="1 2">
    <name type="scientific">Aquincola tertiaricarbonis</name>
    <dbReference type="NCBI Taxonomy" id="391953"/>
    <lineage>
        <taxon>Bacteria</taxon>
        <taxon>Pseudomonadati</taxon>
        <taxon>Pseudomonadota</taxon>
        <taxon>Betaproteobacteria</taxon>
        <taxon>Burkholderiales</taxon>
        <taxon>Sphaerotilaceae</taxon>
        <taxon>Aquincola</taxon>
    </lineage>
</organism>
<proteinExistence type="predicted"/>
<reference evidence="1" key="1">
    <citation type="submission" date="2022-05" db="EMBL/GenBank/DDBJ databases">
        <title>An RpoN-dependent PEP-CTERM gene is involved in floc formation of an Aquincola tertiaricarbonis strain.</title>
        <authorList>
            <person name="Qiu D."/>
            <person name="Xia M."/>
        </authorList>
    </citation>
    <scope>NUCLEOTIDE SEQUENCE</scope>
    <source>
        <strain evidence="1">RN12</strain>
    </source>
</reference>
<evidence type="ECO:0000313" key="2">
    <source>
        <dbReference type="Proteomes" id="UP001056201"/>
    </source>
</evidence>
<evidence type="ECO:0000313" key="1">
    <source>
        <dbReference type="EMBL" id="URI10713.1"/>
    </source>
</evidence>
<protein>
    <recommendedName>
        <fullName evidence="3">CopG family transcriptional regulator</fullName>
    </recommendedName>
</protein>
<dbReference type="EMBL" id="CP097636">
    <property type="protein sequence ID" value="URI10713.1"/>
    <property type="molecule type" value="Genomic_DNA"/>
</dbReference>
<keyword evidence="2" id="KW-1185">Reference proteome</keyword>
<dbReference type="RefSeq" id="WP_250198918.1">
    <property type="nucleotide sequence ID" value="NZ_CP097636.1"/>
</dbReference>
<name>A0ABY4SG14_AQUTE</name>
<accession>A0ABY4SG14</accession>
<sequence>MANLTIAVDDDLLRQARIKAVQDGTSVNEVCRQAIERYALEGADTPADRLARLRALARRARAGDDTEDTWPGRAALYDEALSRRGRS</sequence>
<evidence type="ECO:0008006" key="3">
    <source>
        <dbReference type="Google" id="ProtNLM"/>
    </source>
</evidence>
<dbReference type="Proteomes" id="UP001056201">
    <property type="component" value="Chromosome 2"/>
</dbReference>
<dbReference type="SUPFAM" id="SSF47598">
    <property type="entry name" value="Ribbon-helix-helix"/>
    <property type="match status" value="1"/>
</dbReference>